<sequence length="207" mass="22552">MDIGSTEDINNTLALIRNAQIAHGVIASLAIVVWFPLGVFILRTLKMKNTVRFHAMWQCVGLILLLVGFGLGSWMSSLMGGLYGEAHVILGIVITILFLVSAIFGYLHHKNFLRTQSPTHERHIHVWLGRFLLILGLINGGTGLKLADNTTAGGIVYGVVAGLVGITYAGVWYWSKRQRNEREPVAEATGQQKNDGVAGDSNAVEMT</sequence>
<dbReference type="AlphaFoldDB" id="A0A2T2NZ97"/>
<organism evidence="10 11">
    <name type="scientific">Corynespora cassiicola Philippines</name>
    <dbReference type="NCBI Taxonomy" id="1448308"/>
    <lineage>
        <taxon>Eukaryota</taxon>
        <taxon>Fungi</taxon>
        <taxon>Dikarya</taxon>
        <taxon>Ascomycota</taxon>
        <taxon>Pezizomycotina</taxon>
        <taxon>Dothideomycetes</taxon>
        <taxon>Pleosporomycetidae</taxon>
        <taxon>Pleosporales</taxon>
        <taxon>Corynesporascaceae</taxon>
        <taxon>Corynespora</taxon>
    </lineage>
</organism>
<dbReference type="CDD" id="cd08760">
    <property type="entry name" value="Cyt_b561_FRRS1_like"/>
    <property type="match status" value="1"/>
</dbReference>
<keyword evidence="2" id="KW-0813">Transport</keyword>
<protein>
    <recommendedName>
        <fullName evidence="9">Cytochrome b561 domain-containing protein</fullName>
    </recommendedName>
</protein>
<keyword evidence="3 8" id="KW-0812">Transmembrane</keyword>
<dbReference type="SMART" id="SM00665">
    <property type="entry name" value="B561"/>
    <property type="match status" value="1"/>
</dbReference>
<evidence type="ECO:0000313" key="10">
    <source>
        <dbReference type="EMBL" id="PSN70742.1"/>
    </source>
</evidence>
<proteinExistence type="predicted"/>
<dbReference type="InterPro" id="IPR006593">
    <property type="entry name" value="Cyt_b561/ferric_Rdtase_TM"/>
</dbReference>
<evidence type="ECO:0000313" key="11">
    <source>
        <dbReference type="Proteomes" id="UP000240883"/>
    </source>
</evidence>
<dbReference type="OrthoDB" id="19261at2759"/>
<keyword evidence="6 8" id="KW-0472">Membrane</keyword>
<evidence type="ECO:0000256" key="1">
    <source>
        <dbReference type="ARBA" id="ARBA00004370"/>
    </source>
</evidence>
<keyword evidence="11" id="KW-1185">Reference proteome</keyword>
<dbReference type="EMBL" id="KZ678131">
    <property type="protein sequence ID" value="PSN70742.1"/>
    <property type="molecule type" value="Genomic_DNA"/>
</dbReference>
<dbReference type="Gene3D" id="1.20.120.1770">
    <property type="match status" value="1"/>
</dbReference>
<dbReference type="PANTHER" id="PTHR47797">
    <property type="entry name" value="DEHYDROGENASE, PUTATIVE (AFU_ORTHOLOGUE AFUA_8G05805)-RELATED"/>
    <property type="match status" value="1"/>
</dbReference>
<evidence type="ECO:0000256" key="3">
    <source>
        <dbReference type="ARBA" id="ARBA00022692"/>
    </source>
</evidence>
<evidence type="ECO:0000256" key="6">
    <source>
        <dbReference type="ARBA" id="ARBA00023136"/>
    </source>
</evidence>
<keyword evidence="4" id="KW-0249">Electron transport</keyword>
<feature type="domain" description="Cytochrome b561" evidence="9">
    <location>
        <begin position="22"/>
        <end position="144"/>
    </location>
</feature>
<evidence type="ECO:0000256" key="7">
    <source>
        <dbReference type="SAM" id="MobiDB-lite"/>
    </source>
</evidence>
<evidence type="ECO:0000256" key="4">
    <source>
        <dbReference type="ARBA" id="ARBA00022982"/>
    </source>
</evidence>
<feature type="transmembrane region" description="Helical" evidence="8">
    <location>
        <begin position="20"/>
        <end position="42"/>
    </location>
</feature>
<evidence type="ECO:0000256" key="8">
    <source>
        <dbReference type="SAM" id="Phobius"/>
    </source>
</evidence>
<accession>A0A2T2NZ97</accession>
<comment type="subcellular location">
    <subcellularLocation>
        <location evidence="1">Membrane</location>
    </subcellularLocation>
</comment>
<feature type="region of interest" description="Disordered" evidence="7">
    <location>
        <begin position="183"/>
        <end position="207"/>
    </location>
</feature>
<dbReference type="GO" id="GO:0016020">
    <property type="term" value="C:membrane"/>
    <property type="evidence" value="ECO:0007669"/>
    <property type="project" value="UniProtKB-SubCell"/>
</dbReference>
<keyword evidence="5 8" id="KW-1133">Transmembrane helix</keyword>
<dbReference type="Proteomes" id="UP000240883">
    <property type="component" value="Unassembled WGS sequence"/>
</dbReference>
<dbReference type="PANTHER" id="PTHR47797:SF1">
    <property type="entry name" value="CYTOCHROME B561 DOMAIN-CONTAINING PROTEIN-RELATED"/>
    <property type="match status" value="1"/>
</dbReference>
<dbReference type="STRING" id="1448308.A0A2T2NZ97"/>
<feature type="transmembrane region" description="Helical" evidence="8">
    <location>
        <begin position="54"/>
        <end position="74"/>
    </location>
</feature>
<feature type="transmembrane region" description="Helical" evidence="8">
    <location>
        <begin position="86"/>
        <end position="107"/>
    </location>
</feature>
<feature type="transmembrane region" description="Helical" evidence="8">
    <location>
        <begin position="127"/>
        <end position="146"/>
    </location>
</feature>
<feature type="transmembrane region" description="Helical" evidence="8">
    <location>
        <begin position="152"/>
        <end position="174"/>
    </location>
</feature>
<reference evidence="10 11" key="1">
    <citation type="journal article" date="2018" name="Front. Microbiol.">
        <title>Genome-Wide Analysis of Corynespora cassiicola Leaf Fall Disease Putative Effectors.</title>
        <authorList>
            <person name="Lopez D."/>
            <person name="Ribeiro S."/>
            <person name="Label P."/>
            <person name="Fumanal B."/>
            <person name="Venisse J.S."/>
            <person name="Kohler A."/>
            <person name="de Oliveira R.R."/>
            <person name="Labutti K."/>
            <person name="Lipzen A."/>
            <person name="Lail K."/>
            <person name="Bauer D."/>
            <person name="Ohm R.A."/>
            <person name="Barry K.W."/>
            <person name="Spatafora J."/>
            <person name="Grigoriev I.V."/>
            <person name="Martin F.M."/>
            <person name="Pujade-Renaud V."/>
        </authorList>
    </citation>
    <scope>NUCLEOTIDE SEQUENCE [LARGE SCALE GENOMIC DNA]</scope>
    <source>
        <strain evidence="10 11">Philippines</strain>
    </source>
</reference>
<evidence type="ECO:0000256" key="5">
    <source>
        <dbReference type="ARBA" id="ARBA00022989"/>
    </source>
</evidence>
<evidence type="ECO:0000259" key="9">
    <source>
        <dbReference type="SMART" id="SM00665"/>
    </source>
</evidence>
<name>A0A2T2NZ97_CORCC</name>
<gene>
    <name evidence="10" type="ORF">BS50DRAFT_267089</name>
</gene>
<evidence type="ECO:0000256" key="2">
    <source>
        <dbReference type="ARBA" id="ARBA00022448"/>
    </source>
</evidence>